<dbReference type="STRING" id="1419482.SAMN05444266_111168"/>
<proteinExistence type="predicted"/>
<dbReference type="EMBL" id="FRBL01000011">
    <property type="protein sequence ID" value="SHM82235.1"/>
    <property type="molecule type" value="Genomic_DNA"/>
</dbReference>
<organism evidence="2 3">
    <name type="scientific">Chitinophaga jiangningensis</name>
    <dbReference type="NCBI Taxonomy" id="1419482"/>
    <lineage>
        <taxon>Bacteria</taxon>
        <taxon>Pseudomonadati</taxon>
        <taxon>Bacteroidota</taxon>
        <taxon>Chitinophagia</taxon>
        <taxon>Chitinophagales</taxon>
        <taxon>Chitinophagaceae</taxon>
        <taxon>Chitinophaga</taxon>
    </lineage>
</organism>
<protein>
    <submittedName>
        <fullName evidence="2">Uncharacterized protein</fullName>
    </submittedName>
</protein>
<dbReference type="RefSeq" id="WP_073086838.1">
    <property type="nucleotide sequence ID" value="NZ_FRBL01000011.1"/>
</dbReference>
<keyword evidence="1" id="KW-0472">Membrane</keyword>
<keyword evidence="1" id="KW-0812">Transmembrane</keyword>
<keyword evidence="3" id="KW-1185">Reference proteome</keyword>
<evidence type="ECO:0000256" key="1">
    <source>
        <dbReference type="SAM" id="Phobius"/>
    </source>
</evidence>
<evidence type="ECO:0000313" key="3">
    <source>
        <dbReference type="Proteomes" id="UP000184420"/>
    </source>
</evidence>
<reference evidence="2 3" key="1">
    <citation type="submission" date="2016-11" db="EMBL/GenBank/DDBJ databases">
        <authorList>
            <person name="Jaros S."/>
            <person name="Januszkiewicz K."/>
            <person name="Wedrychowicz H."/>
        </authorList>
    </citation>
    <scope>NUCLEOTIDE SEQUENCE [LARGE SCALE GENOMIC DNA]</scope>
    <source>
        <strain evidence="2 3">DSM 27406</strain>
    </source>
</reference>
<name>A0A1M7LVS5_9BACT</name>
<evidence type="ECO:0000313" key="2">
    <source>
        <dbReference type="EMBL" id="SHM82235.1"/>
    </source>
</evidence>
<sequence length="187" mass="21657">MPLSRLQRTIEGLRQLAARSRAGNFLEVLPETVIIRPLGDERLFVKAVWMALYVVPLAYGGYVLLYGLDSWLAPPLLLLFCIITGRDIYLVTFGQQYVDIDLKARVFRLQRLHQFYNTPPVSEVPFDRVKQVTLTHVSVHRLVKLYRISFVDHEDQVITYFDLRPDVFSFYLAGKLRLLLTVVLKSC</sequence>
<feature type="transmembrane region" description="Helical" evidence="1">
    <location>
        <begin position="71"/>
        <end position="93"/>
    </location>
</feature>
<dbReference type="Proteomes" id="UP000184420">
    <property type="component" value="Unassembled WGS sequence"/>
</dbReference>
<accession>A0A1M7LVS5</accession>
<keyword evidence="1" id="KW-1133">Transmembrane helix</keyword>
<gene>
    <name evidence="2" type="ORF">SAMN05444266_111168</name>
</gene>
<dbReference type="OrthoDB" id="9854093at2"/>
<feature type="transmembrane region" description="Helical" evidence="1">
    <location>
        <begin position="43"/>
        <end position="65"/>
    </location>
</feature>
<dbReference type="AlphaFoldDB" id="A0A1M7LVS5"/>